<feature type="signal peptide" evidence="2">
    <location>
        <begin position="1"/>
        <end position="20"/>
    </location>
</feature>
<feature type="domain" description="Farnesoic acid O-methyl transferase" evidence="3">
    <location>
        <begin position="29"/>
        <end position="162"/>
    </location>
</feature>
<organism evidence="4">
    <name type="scientific">Anopheles triannulatus</name>
    <dbReference type="NCBI Taxonomy" id="58253"/>
    <lineage>
        <taxon>Eukaryota</taxon>
        <taxon>Metazoa</taxon>
        <taxon>Ecdysozoa</taxon>
        <taxon>Arthropoda</taxon>
        <taxon>Hexapoda</taxon>
        <taxon>Insecta</taxon>
        <taxon>Pterygota</taxon>
        <taxon>Neoptera</taxon>
        <taxon>Endopterygota</taxon>
        <taxon>Diptera</taxon>
        <taxon>Nematocera</taxon>
        <taxon>Culicoidea</taxon>
        <taxon>Culicidae</taxon>
        <taxon>Anophelinae</taxon>
        <taxon>Anopheles</taxon>
    </lineage>
</organism>
<dbReference type="PANTHER" id="PTHR36695">
    <property type="entry name" value="AGAP008648-PA"/>
    <property type="match status" value="1"/>
</dbReference>
<dbReference type="AlphaFoldDB" id="A0A2M3ZY10"/>
<keyword evidence="2" id="KW-0732">Signal</keyword>
<dbReference type="GO" id="GO:0016740">
    <property type="term" value="F:transferase activity"/>
    <property type="evidence" value="ECO:0007669"/>
    <property type="project" value="UniProtKB-KW"/>
</dbReference>
<dbReference type="InterPro" id="IPR022041">
    <property type="entry name" value="Methyltransf_FA"/>
</dbReference>
<reference evidence="4" key="1">
    <citation type="submission" date="2018-01" db="EMBL/GenBank/DDBJ databases">
        <title>An insight into the sialome of Amazonian anophelines.</title>
        <authorList>
            <person name="Ribeiro J.M."/>
            <person name="Scarpassa V."/>
            <person name="Calvo E."/>
        </authorList>
    </citation>
    <scope>NUCLEOTIDE SEQUENCE</scope>
    <source>
        <tissue evidence="4">Salivary glands</tissue>
    </source>
</reference>
<dbReference type="Pfam" id="PF12248">
    <property type="entry name" value="Methyltransf_FA"/>
    <property type="match status" value="1"/>
</dbReference>
<protein>
    <submittedName>
        <fullName evidence="4">Putative farnesoic acid 0-methyl transferase</fullName>
    </submittedName>
</protein>
<evidence type="ECO:0000259" key="3">
    <source>
        <dbReference type="Pfam" id="PF12248"/>
    </source>
</evidence>
<sequence length="213" mass="23052">MGSAGIRFILGLLLHQGLLQLSVYGNIKLETEYDPGYRFVAGGDGECTFKVRAASDVAIEFSADQAQTKQVLEILLGGANNMRSQIRSKAGELVEKQTPAILNAKEYRSFWIRWNDHAVTVGKQGSNEPIMTYQVDKISPMTVISIGADGSATSGSWVIDKPATQSSATTQKPKANEKPTTTKKPATAAPTRKTPPPCAHSRHLALTHRSLCQ</sequence>
<keyword evidence="4" id="KW-0808">Transferase</keyword>
<proteinExistence type="predicted"/>
<feature type="compositionally biased region" description="Low complexity" evidence="1">
    <location>
        <begin position="178"/>
        <end position="192"/>
    </location>
</feature>
<feature type="region of interest" description="Disordered" evidence="1">
    <location>
        <begin position="163"/>
        <end position="202"/>
    </location>
</feature>
<name>A0A2M3ZY10_9DIPT</name>
<dbReference type="EMBL" id="GGFK01000064">
    <property type="protein sequence ID" value="MBW33385.1"/>
    <property type="molecule type" value="Transcribed_RNA"/>
</dbReference>
<dbReference type="PANTHER" id="PTHR36695:SF12">
    <property type="entry name" value="AGAP008648-PA"/>
    <property type="match status" value="1"/>
</dbReference>
<evidence type="ECO:0000256" key="1">
    <source>
        <dbReference type="SAM" id="MobiDB-lite"/>
    </source>
</evidence>
<accession>A0A2M3ZY10</accession>
<evidence type="ECO:0000256" key="2">
    <source>
        <dbReference type="SAM" id="SignalP"/>
    </source>
</evidence>
<evidence type="ECO:0000313" key="4">
    <source>
        <dbReference type="EMBL" id="MBW33385.1"/>
    </source>
</evidence>
<feature type="chain" id="PRO_5014979762" evidence="2">
    <location>
        <begin position="21"/>
        <end position="213"/>
    </location>
</feature>